<organism evidence="2 3">
    <name type="scientific">Chelatococcus sambhunathii</name>
    <dbReference type="NCBI Taxonomy" id="363953"/>
    <lineage>
        <taxon>Bacteria</taxon>
        <taxon>Pseudomonadati</taxon>
        <taxon>Pseudomonadota</taxon>
        <taxon>Alphaproteobacteria</taxon>
        <taxon>Hyphomicrobiales</taxon>
        <taxon>Chelatococcaceae</taxon>
        <taxon>Chelatococcus</taxon>
    </lineage>
</organism>
<proteinExistence type="predicted"/>
<dbReference type="RefSeq" id="WP_309393582.1">
    <property type="nucleotide sequence ID" value="NZ_JADBEO010000040.1"/>
</dbReference>
<reference evidence="2" key="1">
    <citation type="submission" date="2020-10" db="EMBL/GenBank/DDBJ databases">
        <authorList>
            <person name="Abbas A."/>
            <person name="Razzaq R."/>
            <person name="Waqas M."/>
            <person name="Abbas N."/>
            <person name="Nielsen T.K."/>
            <person name="Hansen L.H."/>
            <person name="Hussain S."/>
            <person name="Shahid M."/>
        </authorList>
    </citation>
    <scope>NUCLEOTIDE SEQUENCE</scope>
    <source>
        <strain evidence="2">S14</strain>
    </source>
</reference>
<keyword evidence="3" id="KW-1185">Reference proteome</keyword>
<feature type="signal peptide" evidence="1">
    <location>
        <begin position="1"/>
        <end position="19"/>
    </location>
</feature>
<comment type="caution">
    <text evidence="2">The sequence shown here is derived from an EMBL/GenBank/DDBJ whole genome shotgun (WGS) entry which is preliminary data.</text>
</comment>
<protein>
    <submittedName>
        <fullName evidence="2">DUF1007 family protein</fullName>
    </submittedName>
</protein>
<feature type="chain" id="PRO_5045724366" evidence="1">
    <location>
        <begin position="20"/>
        <end position="205"/>
    </location>
</feature>
<gene>
    <name evidence="2" type="ORF">IHQ68_15915</name>
</gene>
<evidence type="ECO:0000313" key="3">
    <source>
        <dbReference type="Proteomes" id="UP001181622"/>
    </source>
</evidence>
<sequence length="205" mass="21857">MRLLAAVALLCLAAAPVRAHPHVWVSVECEFRIDAQGRVLALAQRWTYDPMYSSYALYGLPKGEDGSYAPAGVAKLLAALKPPLEQARYFTTAKIDGAETALAAPPDAAVRVAGDGRIILSFSQPLAAPMERRKELRIEVRDVEYFVDFQFSKEAFGAVSPPTEGCAAMLSDGAPPAGADPVAVMKALIDGPVQTLASAVTLRCR</sequence>
<dbReference type="InterPro" id="IPR010412">
    <property type="entry name" value="DUF1007"/>
</dbReference>
<evidence type="ECO:0000256" key="1">
    <source>
        <dbReference type="SAM" id="SignalP"/>
    </source>
</evidence>
<evidence type="ECO:0000313" key="2">
    <source>
        <dbReference type="EMBL" id="MDR4308106.1"/>
    </source>
</evidence>
<name>A0ABU1DJ60_9HYPH</name>
<keyword evidence="1" id="KW-0732">Signal</keyword>
<dbReference type="Pfam" id="PF06226">
    <property type="entry name" value="DUF1007"/>
    <property type="match status" value="1"/>
</dbReference>
<dbReference type="Proteomes" id="UP001181622">
    <property type="component" value="Unassembled WGS sequence"/>
</dbReference>
<dbReference type="EMBL" id="JADBEO010000040">
    <property type="protein sequence ID" value="MDR4308106.1"/>
    <property type="molecule type" value="Genomic_DNA"/>
</dbReference>
<accession>A0ABU1DJ60</accession>